<protein>
    <submittedName>
        <fullName evidence="8">Permease</fullName>
    </submittedName>
</protein>
<evidence type="ECO:0000256" key="5">
    <source>
        <dbReference type="ARBA" id="ARBA00023136"/>
    </source>
</evidence>
<feature type="transmembrane region" description="Helical" evidence="6">
    <location>
        <begin position="93"/>
        <end position="116"/>
    </location>
</feature>
<dbReference type="Pfam" id="PF00892">
    <property type="entry name" value="EamA"/>
    <property type="match status" value="2"/>
</dbReference>
<name>A0A2U2JBH9_9FLAO</name>
<dbReference type="EMBL" id="QFFG01000002">
    <property type="protein sequence ID" value="PWG05693.1"/>
    <property type="molecule type" value="Genomic_DNA"/>
</dbReference>
<evidence type="ECO:0000313" key="8">
    <source>
        <dbReference type="EMBL" id="PWG05693.1"/>
    </source>
</evidence>
<evidence type="ECO:0000256" key="6">
    <source>
        <dbReference type="SAM" id="Phobius"/>
    </source>
</evidence>
<evidence type="ECO:0000256" key="4">
    <source>
        <dbReference type="ARBA" id="ARBA00022989"/>
    </source>
</evidence>
<dbReference type="PANTHER" id="PTHR32322">
    <property type="entry name" value="INNER MEMBRANE TRANSPORTER"/>
    <property type="match status" value="1"/>
</dbReference>
<feature type="transmembrane region" description="Helical" evidence="6">
    <location>
        <begin position="178"/>
        <end position="203"/>
    </location>
</feature>
<keyword evidence="5 6" id="KW-0472">Membrane</keyword>
<keyword evidence="9" id="KW-1185">Reference proteome</keyword>
<evidence type="ECO:0000259" key="7">
    <source>
        <dbReference type="Pfam" id="PF00892"/>
    </source>
</evidence>
<accession>A0A2U2JBH9</accession>
<dbReference type="PANTHER" id="PTHR32322:SF2">
    <property type="entry name" value="EAMA DOMAIN-CONTAINING PROTEIN"/>
    <property type="match status" value="1"/>
</dbReference>
<evidence type="ECO:0000256" key="2">
    <source>
        <dbReference type="ARBA" id="ARBA00007362"/>
    </source>
</evidence>
<feature type="transmembrane region" description="Helical" evidence="6">
    <location>
        <begin position="7"/>
        <end position="25"/>
    </location>
</feature>
<proteinExistence type="inferred from homology"/>
<comment type="subcellular location">
    <subcellularLocation>
        <location evidence="1">Membrane</location>
        <topology evidence="1">Multi-pass membrane protein</topology>
    </subcellularLocation>
</comment>
<evidence type="ECO:0000256" key="3">
    <source>
        <dbReference type="ARBA" id="ARBA00022692"/>
    </source>
</evidence>
<feature type="domain" description="EamA" evidence="7">
    <location>
        <begin position="9"/>
        <end position="137"/>
    </location>
</feature>
<organism evidence="8 9">
    <name type="scientific">Polaribacter aquimarinus</name>
    <dbReference type="NCBI Taxonomy" id="2100726"/>
    <lineage>
        <taxon>Bacteria</taxon>
        <taxon>Pseudomonadati</taxon>
        <taxon>Bacteroidota</taxon>
        <taxon>Flavobacteriia</taxon>
        <taxon>Flavobacteriales</taxon>
        <taxon>Flavobacteriaceae</taxon>
    </lineage>
</organism>
<feature type="transmembrane region" description="Helical" evidence="6">
    <location>
        <begin position="123"/>
        <end position="141"/>
    </location>
</feature>
<dbReference type="GO" id="GO:0016020">
    <property type="term" value="C:membrane"/>
    <property type="evidence" value="ECO:0007669"/>
    <property type="project" value="UniProtKB-SubCell"/>
</dbReference>
<dbReference type="RefSeq" id="WP_109404026.1">
    <property type="nucleotide sequence ID" value="NZ_QFFG01000002.1"/>
</dbReference>
<feature type="transmembrane region" description="Helical" evidence="6">
    <location>
        <begin position="215"/>
        <end position="234"/>
    </location>
</feature>
<keyword evidence="3 6" id="KW-0812">Transmembrane</keyword>
<feature type="transmembrane region" description="Helical" evidence="6">
    <location>
        <begin position="37"/>
        <end position="57"/>
    </location>
</feature>
<dbReference type="InterPro" id="IPR050638">
    <property type="entry name" value="AA-Vitamin_Transporters"/>
</dbReference>
<feature type="transmembrane region" description="Helical" evidence="6">
    <location>
        <begin position="241"/>
        <end position="263"/>
    </location>
</feature>
<dbReference type="Proteomes" id="UP000245670">
    <property type="component" value="Unassembled WGS sequence"/>
</dbReference>
<dbReference type="InterPro" id="IPR000620">
    <property type="entry name" value="EamA_dom"/>
</dbReference>
<feature type="transmembrane region" description="Helical" evidence="6">
    <location>
        <begin position="69"/>
        <end position="87"/>
    </location>
</feature>
<keyword evidence="4 6" id="KW-1133">Transmembrane helix</keyword>
<dbReference type="SUPFAM" id="SSF103481">
    <property type="entry name" value="Multidrug resistance efflux transporter EmrE"/>
    <property type="match status" value="2"/>
</dbReference>
<sequence>MNNQQKKWLYLSVLSVVWGSSFILMKKALIGLTPIQMGALRILIAGLFLLLIGFKSLKKIQKKHYKHIVSTALLGTFFPVFLFAYAVNGIDSSIASILNSLTPFNTFIIGALAFGFTFKKRQFIGIVIGLVGTVILILKGADLNPNQNYWFSILVVIASIGYALNVNIVKKYLYDLNALSIVAGNFLLLVIPAFIVLFFTGFFNSLEFTPTRFTSLGYISILAVFGTGIAKIFYNKMVHLASPIFASSVTYLIPIVAVFWGILDDEKLSLIQLLAGAVILIGVYLVNKKR</sequence>
<reference evidence="8 9" key="1">
    <citation type="submission" date="2018-05" db="EMBL/GenBank/DDBJ databases">
        <title>Polaribacter aquimarinus sp. nov., isolated from sediment in a sediment of sea.</title>
        <authorList>
            <person name="Lu D."/>
        </authorList>
    </citation>
    <scope>NUCLEOTIDE SEQUENCE [LARGE SCALE GENOMIC DNA]</scope>
    <source>
        <strain evidence="8 9">ZY113</strain>
    </source>
</reference>
<feature type="domain" description="EamA" evidence="7">
    <location>
        <begin position="153"/>
        <end position="287"/>
    </location>
</feature>
<dbReference type="InterPro" id="IPR037185">
    <property type="entry name" value="EmrE-like"/>
</dbReference>
<comment type="similarity">
    <text evidence="2">Belongs to the EamA transporter family.</text>
</comment>
<evidence type="ECO:0000313" key="9">
    <source>
        <dbReference type="Proteomes" id="UP000245670"/>
    </source>
</evidence>
<comment type="caution">
    <text evidence="8">The sequence shown here is derived from an EMBL/GenBank/DDBJ whole genome shotgun (WGS) entry which is preliminary data.</text>
</comment>
<evidence type="ECO:0000256" key="1">
    <source>
        <dbReference type="ARBA" id="ARBA00004141"/>
    </source>
</evidence>
<dbReference type="AlphaFoldDB" id="A0A2U2JBH9"/>
<gene>
    <name evidence="8" type="ORF">DIS07_04410</name>
</gene>
<dbReference type="OrthoDB" id="1117213at2"/>
<feature type="transmembrane region" description="Helical" evidence="6">
    <location>
        <begin position="269"/>
        <end position="286"/>
    </location>
</feature>
<feature type="transmembrane region" description="Helical" evidence="6">
    <location>
        <begin position="147"/>
        <end position="166"/>
    </location>
</feature>